<dbReference type="Pfam" id="PF01133">
    <property type="entry name" value="ER"/>
    <property type="match status" value="1"/>
</dbReference>
<accession>D7FUP2</accession>
<dbReference type="OrthoDB" id="7887808at2759"/>
<comment type="similarity">
    <text evidence="1">Belongs to the E(R) family.</text>
</comment>
<dbReference type="SUPFAM" id="SSF143875">
    <property type="entry name" value="ERH-like"/>
    <property type="match status" value="1"/>
</dbReference>
<evidence type="ECO:0000313" key="3">
    <source>
        <dbReference type="Proteomes" id="UP000002630"/>
    </source>
</evidence>
<dbReference type="InterPro" id="IPR035912">
    <property type="entry name" value="EHR_sf"/>
</dbReference>
<proteinExistence type="inferred from homology"/>
<dbReference type="EMBL" id="FN649752">
    <property type="protein sequence ID" value="CBJ31686.1"/>
    <property type="molecule type" value="Genomic_DNA"/>
</dbReference>
<dbReference type="EMBL" id="FN648458">
    <property type="protein sequence ID" value="CBJ31686.1"/>
    <property type="molecule type" value="Genomic_DNA"/>
</dbReference>
<dbReference type="OMA" id="ESRTWSD"/>
<gene>
    <name evidence="2" type="ORF">Esi_0274_0017</name>
</gene>
<evidence type="ECO:0000313" key="2">
    <source>
        <dbReference type="EMBL" id="CBJ31686.1"/>
    </source>
</evidence>
<dbReference type="FunCoup" id="D7FUP2">
    <property type="interactions" value="403"/>
</dbReference>
<evidence type="ECO:0000256" key="1">
    <source>
        <dbReference type="ARBA" id="ARBA00007491"/>
    </source>
</evidence>
<protein>
    <recommendedName>
        <fullName evidence="4">Enhancer of rudimentary homolog</fullName>
    </recommendedName>
</protein>
<dbReference type="InterPro" id="IPR000781">
    <property type="entry name" value="ERH"/>
</dbReference>
<dbReference type="eggNOG" id="KOG1766">
    <property type="taxonomic scope" value="Eukaryota"/>
</dbReference>
<sequence length="101" mass="11820">MGYHTILLVQRDSVNSRMYYDLPSTSQAMERVVKMYEARLKEVNPRQVHITYDITDLYGFIDELGDLSALVANTDTGMYTPHGKAWIKEYLFKYFQQQAET</sequence>
<dbReference type="PANTHER" id="PTHR12373">
    <property type="entry name" value="ENHANCER OF RUDIMENTARY ERH"/>
    <property type="match status" value="1"/>
</dbReference>
<reference evidence="2 3" key="1">
    <citation type="journal article" date="2010" name="Nature">
        <title>The Ectocarpus genome and the independent evolution of multicellularity in brown algae.</title>
        <authorList>
            <person name="Cock J.M."/>
            <person name="Sterck L."/>
            <person name="Rouze P."/>
            <person name="Scornet D."/>
            <person name="Allen A.E."/>
            <person name="Amoutzias G."/>
            <person name="Anthouard V."/>
            <person name="Artiguenave F."/>
            <person name="Aury J.M."/>
            <person name="Badger J.H."/>
            <person name="Beszteri B."/>
            <person name="Billiau K."/>
            <person name="Bonnet E."/>
            <person name="Bothwell J.H."/>
            <person name="Bowler C."/>
            <person name="Boyen C."/>
            <person name="Brownlee C."/>
            <person name="Carrano C.J."/>
            <person name="Charrier B."/>
            <person name="Cho G.Y."/>
            <person name="Coelho S.M."/>
            <person name="Collen J."/>
            <person name="Corre E."/>
            <person name="Da Silva C."/>
            <person name="Delage L."/>
            <person name="Delaroque N."/>
            <person name="Dittami S.M."/>
            <person name="Doulbeau S."/>
            <person name="Elias M."/>
            <person name="Farnham G."/>
            <person name="Gachon C.M."/>
            <person name="Gschloessl B."/>
            <person name="Heesch S."/>
            <person name="Jabbari K."/>
            <person name="Jubin C."/>
            <person name="Kawai H."/>
            <person name="Kimura K."/>
            <person name="Kloareg B."/>
            <person name="Kupper F.C."/>
            <person name="Lang D."/>
            <person name="Le Bail A."/>
            <person name="Leblanc C."/>
            <person name="Lerouge P."/>
            <person name="Lohr M."/>
            <person name="Lopez P.J."/>
            <person name="Martens C."/>
            <person name="Maumus F."/>
            <person name="Michel G."/>
            <person name="Miranda-Saavedra D."/>
            <person name="Morales J."/>
            <person name="Moreau H."/>
            <person name="Motomura T."/>
            <person name="Nagasato C."/>
            <person name="Napoli C.A."/>
            <person name="Nelson D.R."/>
            <person name="Nyvall-Collen P."/>
            <person name="Peters A.F."/>
            <person name="Pommier C."/>
            <person name="Potin P."/>
            <person name="Poulain J."/>
            <person name="Quesneville H."/>
            <person name="Read B."/>
            <person name="Rensing S.A."/>
            <person name="Ritter A."/>
            <person name="Rousvoal S."/>
            <person name="Samanta M."/>
            <person name="Samson G."/>
            <person name="Schroeder D.C."/>
            <person name="Segurens B."/>
            <person name="Strittmatter M."/>
            <person name="Tonon T."/>
            <person name="Tregear J.W."/>
            <person name="Valentin K."/>
            <person name="von Dassow P."/>
            <person name="Yamagishi T."/>
            <person name="Van de Peer Y."/>
            <person name="Wincker P."/>
        </authorList>
    </citation>
    <scope>NUCLEOTIDE SEQUENCE [LARGE SCALE GENOMIC DNA]</scope>
    <source>
        <strain evidence="3">Ec32 / CCAP1310/4</strain>
    </source>
</reference>
<dbReference type="PANTHER" id="PTHR12373:SF0">
    <property type="entry name" value="ENHANCER OF RUDIMENTARY HOMOLOG"/>
    <property type="match status" value="1"/>
</dbReference>
<dbReference type="InParanoid" id="D7FUP2"/>
<name>D7FUP2_ECTSI</name>
<dbReference type="STRING" id="2880.D7FUP2"/>
<dbReference type="Proteomes" id="UP000002630">
    <property type="component" value="Linkage Group LG27"/>
</dbReference>
<dbReference type="Gene3D" id="3.30.2260.10">
    <property type="entry name" value="Enhancer of rudimentary"/>
    <property type="match status" value="1"/>
</dbReference>
<evidence type="ECO:0008006" key="4">
    <source>
        <dbReference type="Google" id="ProtNLM"/>
    </source>
</evidence>
<keyword evidence="3" id="KW-1185">Reference proteome</keyword>
<organism evidence="2 3">
    <name type="scientific">Ectocarpus siliculosus</name>
    <name type="common">Brown alga</name>
    <name type="synonym">Conferva siliculosa</name>
    <dbReference type="NCBI Taxonomy" id="2880"/>
    <lineage>
        <taxon>Eukaryota</taxon>
        <taxon>Sar</taxon>
        <taxon>Stramenopiles</taxon>
        <taxon>Ochrophyta</taxon>
        <taxon>PX clade</taxon>
        <taxon>Phaeophyceae</taxon>
        <taxon>Ectocarpales</taxon>
        <taxon>Ectocarpaceae</taxon>
        <taxon>Ectocarpus</taxon>
    </lineage>
</organism>
<dbReference type="AlphaFoldDB" id="D7FUP2"/>